<sequence length="42" mass="5010">MQDLLQGVSLQRRASWREEGQLVRRKEGGRLKWQCQIQLQIS</sequence>
<protein>
    <submittedName>
        <fullName evidence="1">Uncharacterized protein</fullName>
    </submittedName>
</protein>
<organism evidence="1 2">
    <name type="scientific">Desulfitobacterium hafniense DP7</name>
    <dbReference type="NCBI Taxonomy" id="537010"/>
    <lineage>
        <taxon>Bacteria</taxon>
        <taxon>Bacillati</taxon>
        <taxon>Bacillota</taxon>
        <taxon>Clostridia</taxon>
        <taxon>Eubacteriales</taxon>
        <taxon>Desulfitobacteriaceae</taxon>
        <taxon>Desulfitobacterium</taxon>
    </lineage>
</organism>
<dbReference type="AlphaFoldDB" id="G9XJZ3"/>
<dbReference type="Proteomes" id="UP000004416">
    <property type="component" value="Unassembled WGS sequence"/>
</dbReference>
<reference evidence="1 2" key="1">
    <citation type="submission" date="2011-08" db="EMBL/GenBank/DDBJ databases">
        <authorList>
            <person name="Weinstock G."/>
            <person name="Sodergren E."/>
            <person name="Clifton S."/>
            <person name="Fulton L."/>
            <person name="Fulton B."/>
            <person name="Courtney L."/>
            <person name="Fronick C."/>
            <person name="Harrison M."/>
            <person name="Strong C."/>
            <person name="Farmer C."/>
            <person name="Delahaunty K."/>
            <person name="Markovic C."/>
            <person name="Hall O."/>
            <person name="Minx P."/>
            <person name="Tomlinson C."/>
            <person name="Mitreva M."/>
            <person name="Hou S."/>
            <person name="Chen J."/>
            <person name="Wollam A."/>
            <person name="Pepin K.H."/>
            <person name="Johnson M."/>
            <person name="Bhonagiri V."/>
            <person name="Zhang X."/>
            <person name="Suruliraj S."/>
            <person name="Warren W."/>
            <person name="Chinwalla A."/>
            <person name="Mardis E.R."/>
            <person name="Wilson R.K."/>
        </authorList>
    </citation>
    <scope>NUCLEOTIDE SEQUENCE [LARGE SCALE GENOMIC DNA]</scope>
    <source>
        <strain evidence="1 2">DP7</strain>
    </source>
</reference>
<evidence type="ECO:0000313" key="1">
    <source>
        <dbReference type="EMBL" id="EHL07879.1"/>
    </source>
</evidence>
<accession>G9XJZ3</accession>
<proteinExistence type="predicted"/>
<dbReference type="EMBL" id="AFZX01000032">
    <property type="protein sequence ID" value="EHL07879.1"/>
    <property type="molecule type" value="Genomic_DNA"/>
</dbReference>
<gene>
    <name evidence="1" type="ORF">HMPREF0322_01274</name>
</gene>
<dbReference type="HOGENOM" id="CLU_3250453_0_0_9"/>
<comment type="caution">
    <text evidence="1">The sequence shown here is derived from an EMBL/GenBank/DDBJ whole genome shotgun (WGS) entry which is preliminary data.</text>
</comment>
<evidence type="ECO:0000313" key="2">
    <source>
        <dbReference type="Proteomes" id="UP000004416"/>
    </source>
</evidence>
<name>G9XJZ3_DESHA</name>